<evidence type="ECO:0000313" key="4">
    <source>
        <dbReference type="Proteomes" id="UP000003434"/>
    </source>
</evidence>
<keyword evidence="3" id="KW-0540">Nuclease</keyword>
<dbReference type="EMBL" id="AEPW01000111">
    <property type="protein sequence ID" value="EFU75257.1"/>
    <property type="molecule type" value="Genomic_DNA"/>
</dbReference>
<dbReference type="Pfam" id="PF01261">
    <property type="entry name" value="AP_endonuc_2"/>
    <property type="match status" value="1"/>
</dbReference>
<dbReference type="RefSeq" id="WP_008752619.1">
    <property type="nucleotide sequence ID" value="NZ_GL622296.1"/>
</dbReference>
<keyword evidence="3" id="KW-0378">Hydrolase</keyword>
<gene>
    <name evidence="3" type="ORF">HMPREF0381_2860</name>
</gene>
<dbReference type="PANTHER" id="PTHR12110">
    <property type="entry name" value="HYDROXYPYRUVATE ISOMERASE"/>
    <property type="match status" value="1"/>
</dbReference>
<dbReference type="Gene3D" id="3.20.20.150">
    <property type="entry name" value="Divalent-metal-dependent TIM barrel enzymes"/>
    <property type="match status" value="1"/>
</dbReference>
<keyword evidence="3" id="KW-0255">Endonuclease</keyword>
<dbReference type="InterPro" id="IPR036237">
    <property type="entry name" value="Xyl_isomerase-like_sf"/>
</dbReference>
<name>E6LSC5_9FIRM</name>
<dbReference type="HOGENOM" id="CLU_059523_2_0_9"/>
<dbReference type="eggNOG" id="COG1082">
    <property type="taxonomic scope" value="Bacteria"/>
</dbReference>
<dbReference type="SUPFAM" id="SSF51658">
    <property type="entry name" value="Xylose isomerase-like"/>
    <property type="match status" value="1"/>
</dbReference>
<dbReference type="InterPro" id="IPR013022">
    <property type="entry name" value="Xyl_isomerase-like_TIM-brl"/>
</dbReference>
<accession>E6LSC5</accession>
<protein>
    <submittedName>
        <fullName evidence="3">AP endonuclease, family 2</fullName>
    </submittedName>
</protein>
<dbReference type="PANTHER" id="PTHR12110:SF41">
    <property type="entry name" value="INOSOSE DEHYDRATASE"/>
    <property type="match status" value="1"/>
</dbReference>
<evidence type="ECO:0000259" key="2">
    <source>
        <dbReference type="Pfam" id="PF01261"/>
    </source>
</evidence>
<dbReference type="AlphaFoldDB" id="E6LSC5"/>
<feature type="coiled-coil region" evidence="1">
    <location>
        <begin position="49"/>
        <end position="109"/>
    </location>
</feature>
<feature type="domain" description="Xylose isomerase-like TIM barrel" evidence="2">
    <location>
        <begin position="41"/>
        <end position="258"/>
    </location>
</feature>
<evidence type="ECO:0000256" key="1">
    <source>
        <dbReference type="SAM" id="Coils"/>
    </source>
</evidence>
<dbReference type="Proteomes" id="UP000003434">
    <property type="component" value="Unassembled WGS sequence"/>
</dbReference>
<comment type="caution">
    <text evidence="3">The sequence shown here is derived from an EMBL/GenBank/DDBJ whole genome shotgun (WGS) entry which is preliminary data.</text>
</comment>
<evidence type="ECO:0000313" key="3">
    <source>
        <dbReference type="EMBL" id="EFU75257.1"/>
    </source>
</evidence>
<keyword evidence="1" id="KW-0175">Coiled coil</keyword>
<dbReference type="GO" id="GO:0004519">
    <property type="term" value="F:endonuclease activity"/>
    <property type="evidence" value="ECO:0007669"/>
    <property type="project" value="UniProtKB-KW"/>
</dbReference>
<proteinExistence type="predicted"/>
<organism evidence="3 4">
    <name type="scientific">Lachnoanaerobaculum saburreum DSM 3986</name>
    <dbReference type="NCBI Taxonomy" id="887325"/>
    <lineage>
        <taxon>Bacteria</taxon>
        <taxon>Bacillati</taxon>
        <taxon>Bacillota</taxon>
        <taxon>Clostridia</taxon>
        <taxon>Lachnospirales</taxon>
        <taxon>Lachnospiraceae</taxon>
        <taxon>Lachnoanaerobaculum</taxon>
    </lineage>
</organism>
<sequence length="270" mass="29772">MRLGYMTNAFGPLVGAGAGVTSVKDIRYLTMCDDGETMKTIRNIGFEYIEVLDGNLTKYAENIDELKAMMKNANVQMMSVCIGANFIYKDALEDEMEHVEEVCKAAKEVGVTYLVICGGAIRKGGIRPGDTKLLAEGIDEAEKIAKKYGLIACFHPHLGSIAERPKEIDELLSYSNIKVCPDVAHLAAGGYDPQKFIEKYYDRIALIHLKDLNSEGFAPLGKGKIDLKGVIAYVKSRGYEGDWLVEVDGYAGDAREACEISYEYLKNNLL</sequence>
<reference evidence="3 4" key="1">
    <citation type="submission" date="2010-12" db="EMBL/GenBank/DDBJ databases">
        <authorList>
            <person name="Muzny D."/>
            <person name="Qin X."/>
            <person name="Deng J."/>
            <person name="Jiang H."/>
            <person name="Liu Y."/>
            <person name="Qu J."/>
            <person name="Song X.-Z."/>
            <person name="Zhang L."/>
            <person name="Thornton R."/>
            <person name="Coyle M."/>
            <person name="Francisco L."/>
            <person name="Jackson L."/>
            <person name="Javaid M."/>
            <person name="Korchina V."/>
            <person name="Kovar C."/>
            <person name="Mata R."/>
            <person name="Mathew T."/>
            <person name="Ngo R."/>
            <person name="Nguyen L."/>
            <person name="Nguyen N."/>
            <person name="Okwuonu G."/>
            <person name="Ongeri F."/>
            <person name="Pham C."/>
            <person name="Simmons D."/>
            <person name="Wilczek-Boney K."/>
            <person name="Hale W."/>
            <person name="Jakkamsetti A."/>
            <person name="Pham P."/>
            <person name="Ruth R."/>
            <person name="San Lucas F."/>
            <person name="Warren J."/>
            <person name="Zhang J."/>
            <person name="Zhao Z."/>
            <person name="Zhou C."/>
            <person name="Zhu D."/>
            <person name="Lee S."/>
            <person name="Bess C."/>
            <person name="Blankenburg K."/>
            <person name="Forbes L."/>
            <person name="Fu Q."/>
            <person name="Gubbala S."/>
            <person name="Hirani K."/>
            <person name="Jayaseelan J.C."/>
            <person name="Lara F."/>
            <person name="Munidasa M."/>
            <person name="Palculict T."/>
            <person name="Patil S."/>
            <person name="Pu L.-L."/>
            <person name="Saada N."/>
            <person name="Tang L."/>
            <person name="Weissenberger G."/>
            <person name="Zhu Y."/>
            <person name="Hemphill L."/>
            <person name="Shang Y."/>
            <person name="Youmans B."/>
            <person name="Ayvaz T."/>
            <person name="Ross M."/>
            <person name="Santibanez J."/>
            <person name="Aqrawi P."/>
            <person name="Gross S."/>
            <person name="Joshi V."/>
            <person name="Fowler G."/>
            <person name="Nazareth L."/>
            <person name="Reid J."/>
            <person name="Worley K."/>
            <person name="Petrosino J."/>
            <person name="Highlander S."/>
            <person name="Gibbs R."/>
        </authorList>
    </citation>
    <scope>NUCLEOTIDE SEQUENCE [LARGE SCALE GENOMIC DNA]</scope>
    <source>
        <strain evidence="3 4">DSM 3986</strain>
    </source>
</reference>
<dbReference type="InterPro" id="IPR050312">
    <property type="entry name" value="IolE/XylAMocC-like"/>
</dbReference>